<comment type="cofactor">
    <cofactor evidence="1 8">
        <name>heme</name>
        <dbReference type="ChEBI" id="CHEBI:30413"/>
    </cofactor>
</comment>
<evidence type="ECO:0000256" key="7">
    <source>
        <dbReference type="ARBA" id="ARBA00023033"/>
    </source>
</evidence>
<keyword evidence="7 9" id="KW-0503">Monooxygenase</keyword>
<dbReference type="PANTHER" id="PTHR24305:SF157">
    <property type="entry name" value="N-ACETYLTRYPTOPHAN 6-HYDROXYLASE IVOC-RELATED"/>
    <property type="match status" value="1"/>
</dbReference>
<dbReference type="EMBL" id="JANPWZ010003549">
    <property type="protein sequence ID" value="KAJ3552166.1"/>
    <property type="molecule type" value="Genomic_DNA"/>
</dbReference>
<dbReference type="GO" id="GO:0020037">
    <property type="term" value="F:heme binding"/>
    <property type="evidence" value="ECO:0007669"/>
    <property type="project" value="InterPro"/>
</dbReference>
<keyword evidence="6 8" id="KW-0408">Iron</keyword>
<evidence type="ECO:0000256" key="9">
    <source>
        <dbReference type="RuleBase" id="RU000461"/>
    </source>
</evidence>
<keyword evidence="5 9" id="KW-0560">Oxidoreductase</keyword>
<dbReference type="PANTHER" id="PTHR24305">
    <property type="entry name" value="CYTOCHROME P450"/>
    <property type="match status" value="1"/>
</dbReference>
<dbReference type="CDD" id="cd11062">
    <property type="entry name" value="CYP58-like"/>
    <property type="match status" value="1"/>
</dbReference>
<evidence type="ECO:0000256" key="1">
    <source>
        <dbReference type="ARBA" id="ARBA00001971"/>
    </source>
</evidence>
<evidence type="ECO:0000256" key="4">
    <source>
        <dbReference type="ARBA" id="ARBA00022723"/>
    </source>
</evidence>
<evidence type="ECO:0000256" key="8">
    <source>
        <dbReference type="PIRSR" id="PIRSR602403-1"/>
    </source>
</evidence>
<reference evidence="12" key="1">
    <citation type="submission" date="2022-07" db="EMBL/GenBank/DDBJ databases">
        <title>Genome Sequence of Xylaria arbuscula.</title>
        <authorList>
            <person name="Buettner E."/>
        </authorList>
    </citation>
    <scope>NUCLEOTIDE SEQUENCE</scope>
    <source>
        <strain evidence="12">VT107</strain>
    </source>
</reference>
<dbReference type="PROSITE" id="PS00086">
    <property type="entry name" value="CYTOCHROME_P450"/>
    <property type="match status" value="1"/>
</dbReference>
<evidence type="ECO:0000256" key="10">
    <source>
        <dbReference type="SAM" id="MobiDB-lite"/>
    </source>
</evidence>
<evidence type="ECO:0000313" key="12">
    <source>
        <dbReference type="EMBL" id="KAJ3552166.1"/>
    </source>
</evidence>
<feature type="compositionally biased region" description="Low complexity" evidence="10">
    <location>
        <begin position="360"/>
        <end position="381"/>
    </location>
</feature>
<evidence type="ECO:0000313" key="13">
    <source>
        <dbReference type="Proteomes" id="UP001148614"/>
    </source>
</evidence>
<feature type="transmembrane region" description="Helical" evidence="11">
    <location>
        <begin position="12"/>
        <end position="34"/>
    </location>
</feature>
<keyword evidence="11" id="KW-0472">Membrane</keyword>
<keyword evidence="4 8" id="KW-0479">Metal-binding</keyword>
<proteinExistence type="inferred from homology"/>
<keyword evidence="3 8" id="KW-0349">Heme</keyword>
<dbReference type="VEuPathDB" id="FungiDB:F4678DRAFT_468082"/>
<evidence type="ECO:0000256" key="2">
    <source>
        <dbReference type="ARBA" id="ARBA00010617"/>
    </source>
</evidence>
<protein>
    <recommendedName>
        <fullName evidence="14">Trichodiene oxygenase</fullName>
    </recommendedName>
</protein>
<keyword evidence="11" id="KW-1133">Transmembrane helix</keyword>
<evidence type="ECO:0000256" key="11">
    <source>
        <dbReference type="SAM" id="Phobius"/>
    </source>
</evidence>
<dbReference type="SUPFAM" id="SSF48264">
    <property type="entry name" value="Cytochrome P450"/>
    <property type="match status" value="1"/>
</dbReference>
<dbReference type="GO" id="GO:0005506">
    <property type="term" value="F:iron ion binding"/>
    <property type="evidence" value="ECO:0007669"/>
    <property type="project" value="InterPro"/>
</dbReference>
<dbReference type="GO" id="GO:0016705">
    <property type="term" value="F:oxidoreductase activity, acting on paired donors, with incorporation or reduction of molecular oxygen"/>
    <property type="evidence" value="ECO:0007669"/>
    <property type="project" value="InterPro"/>
</dbReference>
<evidence type="ECO:0000256" key="3">
    <source>
        <dbReference type="ARBA" id="ARBA00022617"/>
    </source>
</evidence>
<feature type="binding site" description="axial binding residue" evidence="8">
    <location>
        <position position="490"/>
    </location>
    <ligand>
        <name>heme</name>
        <dbReference type="ChEBI" id="CHEBI:30413"/>
    </ligand>
    <ligandPart>
        <name>Fe</name>
        <dbReference type="ChEBI" id="CHEBI:18248"/>
    </ligandPart>
</feature>
<sequence>MEYLNSVQPWLTWSTAATILLSYLFGLAIYRLYLHPLSQFPGPKLAAVTRWYEGYYDVIQDGQYTFKIRDMHKKYGPIIRISPYELHVNDPAFYNTLYCHEGRWDRYAWVWDAWGAEGPTIHTADHERHRARRQPLAPFFSRAKVIAQQDIIRRNADKLCHRLSQIAADVIPGQRIVNLGAAISAFARDLSFEYTLGRSHNSLDSEDFDVAVLHLARGVGPLWRVTKHVGYVFHIVNRIPLDWLIWILDEKTKNFFIHMKATMQDTKDVMASINNEPTTPQTSNCARRTIVHEILSSKLPPQDKRFQRVFEDVTSVSGAGFETTGSALRLICFHIFSNARILSNLRRELKSAGVEHVESPTNPNSNPNPNDNDNNLNNTSPILPLKTLEKLPYLTATITEGLRLSPGVATRMARIAPDRDIVYRHSGNDRSSYRIPAGTPVGMTTLLLHTDEEIYPDPLSFNPERWINEKRKPEGETPLYAPFSRGTRVCLGMHGPPIDSSSRIITVSPA</sequence>
<dbReference type="InterPro" id="IPR002403">
    <property type="entry name" value="Cyt_P450_E_grp-IV"/>
</dbReference>
<dbReference type="InterPro" id="IPR050121">
    <property type="entry name" value="Cytochrome_P450_monoxygenase"/>
</dbReference>
<dbReference type="GO" id="GO:0004497">
    <property type="term" value="F:monooxygenase activity"/>
    <property type="evidence" value="ECO:0007669"/>
    <property type="project" value="UniProtKB-KW"/>
</dbReference>
<dbReference type="Pfam" id="PF00067">
    <property type="entry name" value="p450"/>
    <property type="match status" value="1"/>
</dbReference>
<evidence type="ECO:0000256" key="5">
    <source>
        <dbReference type="ARBA" id="ARBA00023002"/>
    </source>
</evidence>
<dbReference type="AlphaFoldDB" id="A0A9W8N3E2"/>
<comment type="caution">
    <text evidence="12">The sequence shown here is derived from an EMBL/GenBank/DDBJ whole genome shotgun (WGS) entry which is preliminary data.</text>
</comment>
<gene>
    <name evidence="12" type="ORF">NPX13_g11177</name>
</gene>
<dbReference type="InterPro" id="IPR001128">
    <property type="entry name" value="Cyt_P450"/>
</dbReference>
<feature type="region of interest" description="Disordered" evidence="10">
    <location>
        <begin position="353"/>
        <end position="381"/>
    </location>
</feature>
<dbReference type="Gene3D" id="1.10.630.10">
    <property type="entry name" value="Cytochrome P450"/>
    <property type="match status" value="1"/>
</dbReference>
<evidence type="ECO:0008006" key="14">
    <source>
        <dbReference type="Google" id="ProtNLM"/>
    </source>
</evidence>
<keyword evidence="13" id="KW-1185">Reference proteome</keyword>
<dbReference type="InterPro" id="IPR036396">
    <property type="entry name" value="Cyt_P450_sf"/>
</dbReference>
<comment type="similarity">
    <text evidence="2 9">Belongs to the cytochrome P450 family.</text>
</comment>
<dbReference type="Proteomes" id="UP001148614">
    <property type="component" value="Unassembled WGS sequence"/>
</dbReference>
<dbReference type="InterPro" id="IPR017972">
    <property type="entry name" value="Cyt_P450_CS"/>
</dbReference>
<accession>A0A9W8N3E2</accession>
<name>A0A9W8N3E2_9PEZI</name>
<keyword evidence="11" id="KW-0812">Transmembrane</keyword>
<evidence type="ECO:0000256" key="6">
    <source>
        <dbReference type="ARBA" id="ARBA00023004"/>
    </source>
</evidence>
<organism evidence="12 13">
    <name type="scientific">Xylaria arbuscula</name>
    <dbReference type="NCBI Taxonomy" id="114810"/>
    <lineage>
        <taxon>Eukaryota</taxon>
        <taxon>Fungi</taxon>
        <taxon>Dikarya</taxon>
        <taxon>Ascomycota</taxon>
        <taxon>Pezizomycotina</taxon>
        <taxon>Sordariomycetes</taxon>
        <taxon>Xylariomycetidae</taxon>
        <taxon>Xylariales</taxon>
        <taxon>Xylariaceae</taxon>
        <taxon>Xylaria</taxon>
    </lineage>
</organism>
<dbReference type="PRINTS" id="PR00465">
    <property type="entry name" value="EP450IV"/>
</dbReference>